<feature type="non-terminal residue" evidence="1">
    <location>
        <position position="100"/>
    </location>
</feature>
<evidence type="ECO:0000313" key="1">
    <source>
        <dbReference type="EMBL" id="JAS95709.1"/>
    </source>
</evidence>
<dbReference type="AlphaFoldDB" id="A0A1B6J9A4"/>
<name>A0A1B6J9A4_9HEMI</name>
<gene>
    <name evidence="1" type="ORF">g.2757</name>
</gene>
<dbReference type="EMBL" id="GECU01011997">
    <property type="protein sequence ID" value="JAS95709.1"/>
    <property type="molecule type" value="Transcribed_RNA"/>
</dbReference>
<reference evidence="1" key="1">
    <citation type="submission" date="2015-11" db="EMBL/GenBank/DDBJ databases">
        <title>De novo transcriptome assembly of four potential Pierce s Disease insect vectors from Arizona vineyards.</title>
        <authorList>
            <person name="Tassone E.E."/>
        </authorList>
    </citation>
    <scope>NUCLEOTIDE SEQUENCE</scope>
</reference>
<feature type="non-terminal residue" evidence="1">
    <location>
        <position position="1"/>
    </location>
</feature>
<proteinExistence type="predicted"/>
<organism evidence="1">
    <name type="scientific">Homalodisca liturata</name>
    <dbReference type="NCBI Taxonomy" id="320908"/>
    <lineage>
        <taxon>Eukaryota</taxon>
        <taxon>Metazoa</taxon>
        <taxon>Ecdysozoa</taxon>
        <taxon>Arthropoda</taxon>
        <taxon>Hexapoda</taxon>
        <taxon>Insecta</taxon>
        <taxon>Pterygota</taxon>
        <taxon>Neoptera</taxon>
        <taxon>Paraneoptera</taxon>
        <taxon>Hemiptera</taxon>
        <taxon>Auchenorrhyncha</taxon>
        <taxon>Membracoidea</taxon>
        <taxon>Cicadellidae</taxon>
        <taxon>Cicadellinae</taxon>
        <taxon>Proconiini</taxon>
        <taxon>Homalodisca</taxon>
    </lineage>
</organism>
<protein>
    <submittedName>
        <fullName evidence="1">Uncharacterized protein</fullName>
    </submittedName>
</protein>
<accession>A0A1B6J9A4</accession>
<sequence>IGAYKTTIFSTEDGGSAVLDEFGKREFSTVLALTTPVRTFGKAVSGDSPQHMLLRRRGFFQEIRDSEAQKYVFMYLNYLDRVIKRKYDSVVLVVPEYFGE</sequence>